<evidence type="ECO:0000256" key="2">
    <source>
        <dbReference type="ARBA" id="ARBA00023180"/>
    </source>
</evidence>
<keyword evidence="2" id="KW-0325">Glycoprotein</keyword>
<proteinExistence type="inferred from homology"/>
<feature type="signal peptide" evidence="3">
    <location>
        <begin position="1"/>
        <end position="21"/>
    </location>
</feature>
<evidence type="ECO:0000256" key="3">
    <source>
        <dbReference type="SAM" id="SignalP"/>
    </source>
</evidence>
<protein>
    <submittedName>
        <fullName evidence="5">GILT-like protein 3</fullName>
    </submittedName>
</protein>
<dbReference type="PANTHER" id="PTHR13234:SF73">
    <property type="entry name" value="GILT-LIKE PROTEIN 2-RELATED"/>
    <property type="match status" value="1"/>
</dbReference>
<reference evidence="5" key="1">
    <citation type="submission" date="2025-08" db="UniProtKB">
        <authorList>
            <consortium name="RefSeq"/>
        </authorList>
    </citation>
    <scope>IDENTIFICATION</scope>
    <source>
        <strain evidence="5">15112-1751.03</strain>
        <tissue evidence="5">Whole Adult</tissue>
    </source>
</reference>
<name>A0A6P8XKZ8_DROAB</name>
<gene>
    <name evidence="5" type="primary">LOC117576527</name>
</gene>
<dbReference type="RefSeq" id="XP_034117241.1">
    <property type="nucleotide sequence ID" value="XM_034261350.2"/>
</dbReference>
<feature type="chain" id="PRO_5028080853" evidence="3">
    <location>
        <begin position="22"/>
        <end position="223"/>
    </location>
</feature>
<evidence type="ECO:0000256" key="1">
    <source>
        <dbReference type="ARBA" id="ARBA00005679"/>
    </source>
</evidence>
<evidence type="ECO:0000313" key="5">
    <source>
        <dbReference type="RefSeq" id="XP_034117241.1"/>
    </source>
</evidence>
<dbReference type="GeneID" id="117576527"/>
<dbReference type="GO" id="GO:0016671">
    <property type="term" value="F:oxidoreductase activity, acting on a sulfur group of donors, disulfide as acceptor"/>
    <property type="evidence" value="ECO:0007669"/>
    <property type="project" value="InterPro"/>
</dbReference>
<keyword evidence="3" id="KW-0732">Signal</keyword>
<dbReference type="PANTHER" id="PTHR13234">
    <property type="entry name" value="GAMMA-INTERFERON INDUCIBLE LYSOSOMAL THIOL REDUCTASE GILT"/>
    <property type="match status" value="1"/>
</dbReference>
<evidence type="ECO:0000313" key="4">
    <source>
        <dbReference type="Proteomes" id="UP000515160"/>
    </source>
</evidence>
<organism evidence="4 5">
    <name type="scientific">Drosophila albomicans</name>
    <name type="common">Fruit fly</name>
    <dbReference type="NCBI Taxonomy" id="7291"/>
    <lineage>
        <taxon>Eukaryota</taxon>
        <taxon>Metazoa</taxon>
        <taxon>Ecdysozoa</taxon>
        <taxon>Arthropoda</taxon>
        <taxon>Hexapoda</taxon>
        <taxon>Insecta</taxon>
        <taxon>Pterygota</taxon>
        <taxon>Neoptera</taxon>
        <taxon>Endopterygota</taxon>
        <taxon>Diptera</taxon>
        <taxon>Brachycera</taxon>
        <taxon>Muscomorpha</taxon>
        <taxon>Ephydroidea</taxon>
        <taxon>Drosophilidae</taxon>
        <taxon>Drosophila</taxon>
    </lineage>
</organism>
<dbReference type="OrthoDB" id="958254at2759"/>
<sequence length="223" mass="25544">MDLTFALTFILTTLLISLTTGTTSTTEISSSTTASPAIPKLPLAIHYEALCPDSMFFIRRRLHDALSDNDWWPRVDLKLYPFGKANFYNNTDLNRIEVYCQHGEPECELNALHACILETLELQPAFQLINCMLRSYSNAIDQCSKHLKLDVTAAKQCKESRTTAEILKPYGRETLAIQLSFVPSIVFDNRFEPYEQSSIRYNFESNFCREYETKFQIKLPTCG</sequence>
<keyword evidence="4" id="KW-1185">Reference proteome</keyword>
<dbReference type="InterPro" id="IPR004911">
    <property type="entry name" value="Interferon-induced_GILT"/>
</dbReference>
<accession>A0A6P8XKZ8</accession>
<dbReference type="AlphaFoldDB" id="A0A6P8XKZ8"/>
<dbReference type="Pfam" id="PF03227">
    <property type="entry name" value="GILT"/>
    <property type="match status" value="1"/>
</dbReference>
<dbReference type="Proteomes" id="UP000515160">
    <property type="component" value="Chromosome 2R"/>
</dbReference>
<comment type="similarity">
    <text evidence="1">Belongs to the GILT family.</text>
</comment>